<keyword evidence="2" id="KW-1185">Reference proteome</keyword>
<dbReference type="InterPro" id="IPR013762">
    <property type="entry name" value="Integrase-like_cat_sf"/>
</dbReference>
<dbReference type="Gene3D" id="1.10.443.10">
    <property type="entry name" value="Intergrase catalytic core"/>
    <property type="match status" value="1"/>
</dbReference>
<protein>
    <recommendedName>
        <fullName evidence="3">Tyr recombinase domain-containing protein</fullName>
    </recommendedName>
</protein>
<evidence type="ECO:0008006" key="3">
    <source>
        <dbReference type="Google" id="ProtNLM"/>
    </source>
</evidence>
<organism evidence="1 2">
    <name type="scientific">Azospirillum himalayense</name>
    <dbReference type="NCBI Taxonomy" id="654847"/>
    <lineage>
        <taxon>Bacteria</taxon>
        <taxon>Pseudomonadati</taxon>
        <taxon>Pseudomonadota</taxon>
        <taxon>Alphaproteobacteria</taxon>
        <taxon>Rhodospirillales</taxon>
        <taxon>Azospirillaceae</taxon>
        <taxon>Azospirillum</taxon>
    </lineage>
</organism>
<comment type="caution">
    <text evidence="1">The sequence shown here is derived from an EMBL/GenBank/DDBJ whole genome shotgun (WGS) entry which is preliminary data.</text>
</comment>
<name>A0ABW0G1B6_9PROT</name>
<proteinExistence type="predicted"/>
<reference evidence="2" key="1">
    <citation type="journal article" date="2019" name="Int. J. Syst. Evol. Microbiol.">
        <title>The Global Catalogue of Microorganisms (GCM) 10K type strain sequencing project: providing services to taxonomists for standard genome sequencing and annotation.</title>
        <authorList>
            <consortium name="The Broad Institute Genomics Platform"/>
            <consortium name="The Broad Institute Genome Sequencing Center for Infectious Disease"/>
            <person name="Wu L."/>
            <person name="Ma J."/>
        </authorList>
    </citation>
    <scope>NUCLEOTIDE SEQUENCE [LARGE SCALE GENOMIC DNA]</scope>
    <source>
        <strain evidence="2">CCUG 58760</strain>
    </source>
</reference>
<gene>
    <name evidence="1" type="ORF">ACFPMG_07270</name>
</gene>
<accession>A0ABW0G1B6</accession>
<dbReference type="Proteomes" id="UP001596166">
    <property type="component" value="Unassembled WGS sequence"/>
</dbReference>
<dbReference type="RefSeq" id="WP_376994519.1">
    <property type="nucleotide sequence ID" value="NZ_JBHSLC010000009.1"/>
</dbReference>
<sequence length="682" mass="76445">MLTAEILQSSTASPLYTRMDPGLIRERVSSRSCWGDDCWIFDNPLPGAQYNEAAIVWNFGLPDGRRLTDPVHHDLLDWLRRFIWSLFTVGGNRRKPLGPGSAGQLNTGLRVFVIWMVKNNFRMPSELGSSALAAYWNDMAEALADDNESGVSTTQAISRLRIPILLWQQRKILATAGIASMPATPWDGRTIKSLAADLATKSLGWIKPLPDEVAIPILNKAAWFLGPPADDVIRLHQKCVSARDRSPGRHKNGPGTQRTARYQRQRLVAESFEFSWLPGETSPWHGSLHDIRTSRCGRKPVVGCLRSLIHAVREAAVITIQAGTGMRISEICGLPAGMDPLTGLPSCVRIDLSSTGLNEIFIVRTVLTKTEETPREVEWVIGMRPVGSTDTPLPVRALIVLNVLFAHYRTLSGINRLLITFPHGGLSMSGTTIAVMKSMNLRRNIKHFVGNWVSLSHLPDQSAHPVDDNDLVQYRETRGRCIKTHQLRKLYANFALSVDPTLLPALQMHFHHLSQAMTEEGYWGRNPLQIEPLSTVQRQQTNLLMFEMATGRSLVAGRMGEQLEQHIAELSARLRGQSITEGWKTTQRFVNEYDLRLWFAPHGNCLPMVPESMRCHALAGTTSWLNRAPNFATREPSVCAGCACFVIDGRHTGFWIDRYTRNQLAYKQAERLGQAHRFRVIR</sequence>
<evidence type="ECO:0000313" key="2">
    <source>
        <dbReference type="Proteomes" id="UP001596166"/>
    </source>
</evidence>
<dbReference type="EMBL" id="JBHSLC010000009">
    <property type="protein sequence ID" value="MFC5354805.1"/>
    <property type="molecule type" value="Genomic_DNA"/>
</dbReference>
<evidence type="ECO:0000313" key="1">
    <source>
        <dbReference type="EMBL" id="MFC5354805.1"/>
    </source>
</evidence>